<reference evidence="1 2" key="1">
    <citation type="submission" date="2018-07" db="EMBL/GenBank/DDBJ databases">
        <title>Genomic Encyclopedia of Type Strains, Phase IV (KMG-IV): sequencing the most valuable type-strain genomes for metagenomic binning, comparative biology and taxonomic classification.</title>
        <authorList>
            <person name="Goeker M."/>
        </authorList>
    </citation>
    <scope>NUCLEOTIDE SEQUENCE [LARGE SCALE GENOMIC DNA]</scope>
    <source>
        <strain evidence="1 2">DSM 100911</strain>
    </source>
</reference>
<dbReference type="AlphaFoldDB" id="A0A369AG18"/>
<dbReference type="OrthoDB" id="8912320at2"/>
<keyword evidence="2" id="KW-1185">Reference proteome</keyword>
<evidence type="ECO:0000313" key="2">
    <source>
        <dbReference type="Proteomes" id="UP000252174"/>
    </source>
</evidence>
<organism evidence="1 2">
    <name type="scientific">Extensimonas vulgaris</name>
    <dbReference type="NCBI Taxonomy" id="1031594"/>
    <lineage>
        <taxon>Bacteria</taxon>
        <taxon>Pseudomonadati</taxon>
        <taxon>Pseudomonadota</taxon>
        <taxon>Betaproteobacteria</taxon>
        <taxon>Burkholderiales</taxon>
        <taxon>Comamonadaceae</taxon>
        <taxon>Extensimonas</taxon>
    </lineage>
</organism>
<dbReference type="RefSeq" id="WP_114484038.1">
    <property type="nucleotide sequence ID" value="NZ_QPJU01000010.1"/>
</dbReference>
<dbReference type="EMBL" id="QPJU01000010">
    <property type="protein sequence ID" value="RCX08093.1"/>
    <property type="molecule type" value="Genomic_DNA"/>
</dbReference>
<name>A0A369AG18_9BURK</name>
<comment type="caution">
    <text evidence="1">The sequence shown here is derived from an EMBL/GenBank/DDBJ whole genome shotgun (WGS) entry which is preliminary data.</text>
</comment>
<proteinExistence type="predicted"/>
<dbReference type="Proteomes" id="UP000252174">
    <property type="component" value="Unassembled WGS sequence"/>
</dbReference>
<sequence length="268" mass="28361">MLEACFHQGAGLHRFMPQTPLRVLGVASPEYGAREALEALWHVCGALQKLAGPVLVLDGTAGESQDVPGLLHLLQQAPWQDRLAPSTHSSAALAVLPAARGLPRLLRLAQQAGAPPLQGLLPYFRAYGVVVLLAPAEWLAVLLAQTVTMPLVFMPPGEAAMLAAYHSAKQFAVHAGLTSRVVALLERGAAAQRAQAQTALDNLQRCAAQYLGGLVRTAIIEPHNPQDVQRLALQLLENAGTIEAVHGSASAPQTAPRYTGAFRSEALN</sequence>
<evidence type="ECO:0000313" key="1">
    <source>
        <dbReference type="EMBL" id="RCX08093.1"/>
    </source>
</evidence>
<gene>
    <name evidence="1" type="ORF">DFR45_1102</name>
</gene>
<accession>A0A369AG18</accession>
<protein>
    <submittedName>
        <fullName evidence="1">Uncharacterized protein</fullName>
    </submittedName>
</protein>